<evidence type="ECO:0000256" key="1">
    <source>
        <dbReference type="SAM" id="MobiDB-lite"/>
    </source>
</evidence>
<dbReference type="GO" id="GO:0042720">
    <property type="term" value="C:mitochondrial inner membrane peptidase complex"/>
    <property type="evidence" value="ECO:0007669"/>
    <property type="project" value="InterPro"/>
</dbReference>
<sequence>MRPSRPLQQQQQQQQQPNTENCRIAKLSQHDWRSSINKGRPCAASYLKTYLFKTPLLNLAQQPRPNRGSDSGPLHRGSNSLPHSFSFSCQSRVASSKTRFPLSTRRAEPYASYPSLRTTTMTPPCQSFKAKALPTHIQVGPDHRVRKTSSGERIDLLRDCSELFGLMQYDCQVRDPELRESQIECWPVQRLFRRCKDKNGPFTVETTAWEGTAAAQAAAASSVANGKAKATSASNKRSLVEQEQQQIDHRTWGREDDKEDRWWNRKKQ</sequence>
<accession>A0A8S8ZYE4</accession>
<dbReference type="EMBL" id="NMPR01000029">
    <property type="protein sequence ID" value="KAA8633960.1"/>
    <property type="molecule type" value="Genomic_DNA"/>
</dbReference>
<feature type="compositionally biased region" description="Polar residues" evidence="1">
    <location>
        <begin position="231"/>
        <end position="245"/>
    </location>
</feature>
<feature type="compositionally biased region" description="Basic and acidic residues" evidence="1">
    <location>
        <begin position="246"/>
        <end position="268"/>
    </location>
</feature>
<feature type="region of interest" description="Disordered" evidence="1">
    <location>
        <begin position="229"/>
        <end position="268"/>
    </location>
</feature>
<proteinExistence type="predicted"/>
<dbReference type="VEuPathDB" id="FungiDB:SMAC_07635"/>
<gene>
    <name evidence="2" type="ORF">SMACR_07635</name>
</gene>
<reference evidence="2 3" key="1">
    <citation type="submission" date="2017-07" db="EMBL/GenBank/DDBJ databases">
        <title>Genome sequence of the Sordaria macrospora wild type strain R19027.</title>
        <authorList>
            <person name="Nowrousian M."/>
            <person name="Teichert I."/>
            <person name="Kueck U."/>
        </authorList>
    </citation>
    <scope>NUCLEOTIDE SEQUENCE [LARGE SCALE GENOMIC DNA]</scope>
    <source>
        <strain evidence="2 3">R19027</strain>
        <tissue evidence="2">Mycelium</tissue>
    </source>
</reference>
<dbReference type="Proteomes" id="UP000433876">
    <property type="component" value="Unassembled WGS sequence"/>
</dbReference>
<organism evidence="2 3">
    <name type="scientific">Sordaria macrospora</name>
    <dbReference type="NCBI Taxonomy" id="5147"/>
    <lineage>
        <taxon>Eukaryota</taxon>
        <taxon>Fungi</taxon>
        <taxon>Dikarya</taxon>
        <taxon>Ascomycota</taxon>
        <taxon>Pezizomycotina</taxon>
        <taxon>Sordariomycetes</taxon>
        <taxon>Sordariomycetidae</taxon>
        <taxon>Sordariales</taxon>
        <taxon>Sordariaceae</taxon>
        <taxon>Sordaria</taxon>
    </lineage>
</organism>
<comment type="caution">
    <text evidence="2">The sequence shown here is derived from an EMBL/GenBank/DDBJ whole genome shotgun (WGS) entry which is preliminary data.</text>
</comment>
<evidence type="ECO:0000313" key="3">
    <source>
        <dbReference type="Proteomes" id="UP000433876"/>
    </source>
</evidence>
<dbReference type="Pfam" id="PF11093">
    <property type="entry name" value="Mitochondr_Som1"/>
    <property type="match status" value="1"/>
</dbReference>
<feature type="region of interest" description="Disordered" evidence="1">
    <location>
        <begin position="1"/>
        <end position="21"/>
    </location>
</feature>
<name>A0A8S8ZYE4_SORMA</name>
<dbReference type="AlphaFoldDB" id="A0A8S8ZYE4"/>
<protein>
    <submittedName>
        <fullName evidence="2">Uncharacterized protein</fullName>
    </submittedName>
</protein>
<dbReference type="InterPro" id="IPR024645">
    <property type="entry name" value="Mitochondr_Som1"/>
</dbReference>
<evidence type="ECO:0000313" key="2">
    <source>
        <dbReference type="EMBL" id="KAA8633960.1"/>
    </source>
</evidence>
<feature type="region of interest" description="Disordered" evidence="1">
    <location>
        <begin position="58"/>
        <end position="83"/>
    </location>
</feature>